<dbReference type="EMBL" id="CP003379">
    <property type="protein sequence ID" value="AFL88528.1"/>
    <property type="molecule type" value="Genomic_DNA"/>
</dbReference>
<dbReference type="HOGENOM" id="CLU_2467953_0_0_0"/>
<dbReference type="KEGG" id="trs:Terro_2628"/>
<dbReference type="AlphaFoldDB" id="I3ZI00"/>
<feature type="transmembrane region" description="Helical" evidence="1">
    <location>
        <begin position="65"/>
        <end position="85"/>
    </location>
</feature>
<proteinExistence type="predicted"/>
<dbReference type="KEGG" id="trs:Terro_2264"/>
<evidence type="ECO:0000256" key="1">
    <source>
        <dbReference type="SAM" id="Phobius"/>
    </source>
</evidence>
<dbReference type="RefSeq" id="WP_014786097.1">
    <property type="nucleotide sequence ID" value="NC_018014.1"/>
</dbReference>
<dbReference type="STRING" id="926566.Terro_2264"/>
<feature type="transmembrane region" description="Helical" evidence="1">
    <location>
        <begin position="6"/>
        <end position="26"/>
    </location>
</feature>
<keyword evidence="4" id="KW-1185">Reference proteome</keyword>
<reference evidence="3 4" key="1">
    <citation type="submission" date="2012-06" db="EMBL/GenBank/DDBJ databases">
        <title>Complete genome of Terriglobus roseus DSM 18391.</title>
        <authorList>
            <consortium name="US DOE Joint Genome Institute (JGI-PGF)"/>
            <person name="Lucas S."/>
            <person name="Copeland A."/>
            <person name="Lapidus A."/>
            <person name="Glavina del Rio T."/>
            <person name="Dalin E."/>
            <person name="Tice H."/>
            <person name="Bruce D."/>
            <person name="Goodwin L."/>
            <person name="Pitluck S."/>
            <person name="Peters L."/>
            <person name="Mikhailova N."/>
            <person name="Munk A.C.C."/>
            <person name="Kyrpides N."/>
            <person name="Mavromatis K."/>
            <person name="Ivanova N."/>
            <person name="Brettin T."/>
            <person name="Detter J.C."/>
            <person name="Han C."/>
            <person name="Larimer F."/>
            <person name="Land M."/>
            <person name="Hauser L."/>
            <person name="Markowitz V."/>
            <person name="Cheng J.-F."/>
            <person name="Hugenholtz P."/>
            <person name="Woyke T."/>
            <person name="Wu D."/>
            <person name="Brambilla E."/>
            <person name="Klenk H.-P."/>
            <person name="Eisen J.A."/>
        </authorList>
    </citation>
    <scope>NUCLEOTIDE SEQUENCE [LARGE SCALE GENOMIC DNA]</scope>
    <source>
        <strain evidence="3">DSM 18391</strain>
        <strain evidence="4">DSM 18391 / NRRL B-41598 / KBS 63</strain>
    </source>
</reference>
<protein>
    <submittedName>
        <fullName evidence="3">Uncharacterized protein</fullName>
    </submittedName>
</protein>
<accession>I3ZI00</accession>
<evidence type="ECO:0000313" key="4">
    <source>
        <dbReference type="Proteomes" id="UP000006056"/>
    </source>
</evidence>
<keyword evidence="1" id="KW-0812">Transmembrane</keyword>
<keyword evidence="1" id="KW-1133">Transmembrane helix</keyword>
<name>I3ZI00_TERRK</name>
<sequence length="88" mass="9417">MMSGLIFVDILAYGGAALGVVLLYLAGAMLLRPDCAAPCLSVLIERERALECVQEGSFNASRARACGSLFLMFASFFAVCIVRALQRP</sequence>
<gene>
    <name evidence="2" type="ordered locus">Terro_2264</name>
    <name evidence="3" type="ordered locus">Terro_2628</name>
</gene>
<organism evidence="3 4">
    <name type="scientific">Terriglobus roseus (strain DSM 18391 / NRRL B-41598 / KBS 63)</name>
    <dbReference type="NCBI Taxonomy" id="926566"/>
    <lineage>
        <taxon>Bacteria</taxon>
        <taxon>Pseudomonadati</taxon>
        <taxon>Acidobacteriota</taxon>
        <taxon>Terriglobia</taxon>
        <taxon>Terriglobales</taxon>
        <taxon>Acidobacteriaceae</taxon>
        <taxon>Terriglobus</taxon>
    </lineage>
</organism>
<dbReference type="OrthoDB" id="9885381at2"/>
<dbReference type="EMBL" id="CP003379">
    <property type="protein sequence ID" value="AFL88868.1"/>
    <property type="molecule type" value="Genomic_DNA"/>
</dbReference>
<evidence type="ECO:0000313" key="3">
    <source>
        <dbReference type="EMBL" id="AFL88868.1"/>
    </source>
</evidence>
<keyword evidence="1" id="KW-0472">Membrane</keyword>
<evidence type="ECO:0000313" key="2">
    <source>
        <dbReference type="EMBL" id="AFL88528.1"/>
    </source>
</evidence>
<dbReference type="Proteomes" id="UP000006056">
    <property type="component" value="Chromosome"/>
</dbReference>